<gene>
    <name evidence="2" type="ORF">A5742_08600</name>
</gene>
<dbReference type="Gene3D" id="3.40.1000.70">
    <property type="entry name" value="PknH-like extracellular domain"/>
    <property type="match status" value="1"/>
</dbReference>
<evidence type="ECO:0000259" key="1">
    <source>
        <dbReference type="Pfam" id="PF14032"/>
    </source>
</evidence>
<organism evidence="2 3">
    <name type="scientific">Mycolicibacterium fortuitum</name>
    <name type="common">Mycobacterium fortuitum</name>
    <dbReference type="NCBI Taxonomy" id="1766"/>
    <lineage>
        <taxon>Bacteria</taxon>
        <taxon>Bacillati</taxon>
        <taxon>Actinomycetota</taxon>
        <taxon>Actinomycetes</taxon>
        <taxon>Mycobacteriales</taxon>
        <taxon>Mycobacteriaceae</taxon>
        <taxon>Mycolicibacterium</taxon>
    </lineage>
</organism>
<name>A0ABD6QFR3_MYCFO</name>
<reference evidence="2 3" key="1">
    <citation type="submission" date="2016-07" db="EMBL/GenBank/DDBJ databases">
        <authorList>
            <person name="Sutton G."/>
            <person name="Brinkac L."/>
            <person name="Sanka R."/>
            <person name="Adams M."/>
            <person name="Lau E."/>
            <person name="Kumar A."/>
            <person name="Macaden R."/>
        </authorList>
    </citation>
    <scope>NUCLEOTIDE SEQUENCE [LARGE SCALE GENOMIC DNA]</scope>
    <source>
        <strain evidence="2 3">GA-0871</strain>
    </source>
</reference>
<protein>
    <recommendedName>
        <fullName evidence="1">PknH-like extracellular domain-containing protein</fullName>
    </recommendedName>
</protein>
<dbReference type="InterPro" id="IPR038232">
    <property type="entry name" value="PknH-like_Extracell_sf"/>
</dbReference>
<dbReference type="EMBL" id="MBER01000139">
    <property type="protein sequence ID" value="OMC37684.1"/>
    <property type="molecule type" value="Genomic_DNA"/>
</dbReference>
<evidence type="ECO:0000313" key="2">
    <source>
        <dbReference type="EMBL" id="OMC37684.1"/>
    </source>
</evidence>
<dbReference type="Proteomes" id="UP000187001">
    <property type="component" value="Unassembled WGS sequence"/>
</dbReference>
<sequence length="157" mass="17153">MLVTAGTVDAYRDSGYESTYLTTARLDSAGGSASFTQVATMFPDATSAHRALARYIGKIPSFDERVTFTFHPNSGSAIPYIMGINDITANGDVPQQYFKWMVVPQNYNNEKSTELYNIDRVLLQNGNVLIDISTVGIGTLWNTSAFAIALRIAQKLG</sequence>
<proteinExistence type="predicted"/>
<comment type="caution">
    <text evidence="2">The sequence shown here is derived from an EMBL/GenBank/DDBJ whole genome shotgun (WGS) entry which is preliminary data.</text>
</comment>
<dbReference type="Pfam" id="PF14032">
    <property type="entry name" value="PknH_C"/>
    <property type="match status" value="1"/>
</dbReference>
<dbReference type="InterPro" id="IPR026954">
    <property type="entry name" value="PknH-like_Extracell"/>
</dbReference>
<feature type="domain" description="PknH-like extracellular" evidence="1">
    <location>
        <begin position="3"/>
        <end position="155"/>
    </location>
</feature>
<evidence type="ECO:0000313" key="3">
    <source>
        <dbReference type="Proteomes" id="UP000187001"/>
    </source>
</evidence>
<dbReference type="AlphaFoldDB" id="A0ABD6QFR3"/>
<accession>A0ABD6QFR3</accession>